<evidence type="ECO:0000313" key="3">
    <source>
        <dbReference type="Proteomes" id="UP000317650"/>
    </source>
</evidence>
<evidence type="ECO:0000256" key="1">
    <source>
        <dbReference type="SAM" id="MobiDB-lite"/>
    </source>
</evidence>
<comment type="caution">
    <text evidence="2">The sequence shown here is derived from an EMBL/GenBank/DDBJ whole genome shotgun (WGS) entry which is preliminary data.</text>
</comment>
<gene>
    <name evidence="2" type="ORF">C4D60_Mb06t04870</name>
</gene>
<name>A0A4S8IN44_MUSBA</name>
<evidence type="ECO:0000313" key="2">
    <source>
        <dbReference type="EMBL" id="THU48992.1"/>
    </source>
</evidence>
<protein>
    <submittedName>
        <fullName evidence="2">Uncharacterized protein</fullName>
    </submittedName>
</protein>
<proteinExistence type="predicted"/>
<dbReference type="EMBL" id="PYDT01000009">
    <property type="protein sequence ID" value="THU48992.1"/>
    <property type="molecule type" value="Genomic_DNA"/>
</dbReference>
<accession>A0A4S8IN44</accession>
<sequence length="109" mass="12129">MKMSSILARGCRSSTLKATTSAALPALGDYYARGRRYCAEKKDEPQRVVKKATSTAEEFLRQAREKSEAVGESAREVVEDAKEAVLGESEERKQQKVVEKGNYDKIGRD</sequence>
<reference evidence="2 3" key="1">
    <citation type="journal article" date="2019" name="Nat. Plants">
        <title>Genome sequencing of Musa balbisiana reveals subgenome evolution and function divergence in polyploid bananas.</title>
        <authorList>
            <person name="Yao X."/>
        </authorList>
    </citation>
    <scope>NUCLEOTIDE SEQUENCE [LARGE SCALE GENOMIC DNA]</scope>
    <source>
        <strain evidence="3">cv. DH-PKW</strain>
        <tissue evidence="2">Leaves</tissue>
    </source>
</reference>
<feature type="region of interest" description="Disordered" evidence="1">
    <location>
        <begin position="85"/>
        <end position="109"/>
    </location>
</feature>
<dbReference type="STRING" id="52838.A0A4S8IN44"/>
<keyword evidence="3" id="KW-1185">Reference proteome</keyword>
<dbReference type="Proteomes" id="UP000317650">
    <property type="component" value="Chromosome 6"/>
</dbReference>
<organism evidence="2 3">
    <name type="scientific">Musa balbisiana</name>
    <name type="common">Banana</name>
    <dbReference type="NCBI Taxonomy" id="52838"/>
    <lineage>
        <taxon>Eukaryota</taxon>
        <taxon>Viridiplantae</taxon>
        <taxon>Streptophyta</taxon>
        <taxon>Embryophyta</taxon>
        <taxon>Tracheophyta</taxon>
        <taxon>Spermatophyta</taxon>
        <taxon>Magnoliopsida</taxon>
        <taxon>Liliopsida</taxon>
        <taxon>Zingiberales</taxon>
        <taxon>Musaceae</taxon>
        <taxon>Musa</taxon>
    </lineage>
</organism>
<dbReference type="AlphaFoldDB" id="A0A4S8IN44"/>